<keyword evidence="2" id="KW-1185">Reference proteome</keyword>
<sequence>MKTKIIYILILFTILSCRKDKAESFKEELTQSIQKKITQELKQDGSSLESIHLAKYDTLMEWQEADLLFQYSSQRLKILIKRKEQLIKELENFKAVNDLDAIKSQYAKVDDSMKNEIKIAESVSHLEPKKDRTGNYQVIFLLKVHDKKLNAVKNDSLFMYVNDKKVIFTQPQFIEQCIAKFKKD</sequence>
<reference evidence="2" key="1">
    <citation type="submission" date="2018-06" db="EMBL/GenBank/DDBJ databases">
        <authorList>
            <person name="Lum Nde A."/>
            <person name="Hugo C."/>
        </authorList>
    </citation>
    <scope>NUCLEOTIDE SEQUENCE [LARGE SCALE GENOMIC DNA]</scope>
    <source>
        <strain evidence="2">1_F178</strain>
    </source>
</reference>
<evidence type="ECO:0000313" key="1">
    <source>
        <dbReference type="EMBL" id="REC59513.1"/>
    </source>
</evidence>
<evidence type="ECO:0000313" key="2">
    <source>
        <dbReference type="Proteomes" id="UP000256686"/>
    </source>
</evidence>
<proteinExistence type="predicted"/>
<name>A0A3D9C0V9_9FLAO</name>
<gene>
    <name evidence="1" type="ORF">DRF65_25870</name>
</gene>
<protein>
    <recommendedName>
        <fullName evidence="3">Lipoprotein</fullName>
    </recommendedName>
</protein>
<evidence type="ECO:0008006" key="3">
    <source>
        <dbReference type="Google" id="ProtNLM"/>
    </source>
</evidence>
<organism evidence="1 2">
    <name type="scientific">Chryseobacterium pennae</name>
    <dbReference type="NCBI Taxonomy" id="2258962"/>
    <lineage>
        <taxon>Bacteria</taxon>
        <taxon>Pseudomonadati</taxon>
        <taxon>Bacteroidota</taxon>
        <taxon>Flavobacteriia</taxon>
        <taxon>Flavobacteriales</taxon>
        <taxon>Weeksellaceae</taxon>
        <taxon>Chryseobacterium group</taxon>
        <taxon>Chryseobacterium</taxon>
    </lineage>
</organism>
<dbReference type="EMBL" id="QNVT01000037">
    <property type="protein sequence ID" value="REC59513.1"/>
    <property type="molecule type" value="Genomic_DNA"/>
</dbReference>
<dbReference type="AlphaFoldDB" id="A0A3D9C0V9"/>
<accession>A0A3D9C0V9</accession>
<dbReference type="RefSeq" id="WP_115973596.1">
    <property type="nucleotide sequence ID" value="NZ_QNVT01000037.1"/>
</dbReference>
<dbReference type="PROSITE" id="PS51257">
    <property type="entry name" value="PROKAR_LIPOPROTEIN"/>
    <property type="match status" value="1"/>
</dbReference>
<dbReference type="Proteomes" id="UP000256686">
    <property type="component" value="Unassembled WGS sequence"/>
</dbReference>
<comment type="caution">
    <text evidence="1">The sequence shown here is derived from an EMBL/GenBank/DDBJ whole genome shotgun (WGS) entry which is preliminary data.</text>
</comment>